<keyword evidence="1" id="KW-0472">Membrane</keyword>
<proteinExistence type="predicted"/>
<gene>
    <name evidence="2" type="ORF">QVD17_00615</name>
</gene>
<comment type="caution">
    <text evidence="2">The sequence shown here is derived from an EMBL/GenBank/DDBJ whole genome shotgun (WGS) entry which is preliminary data.</text>
</comment>
<reference evidence="2" key="1">
    <citation type="journal article" date="2023" name="bioRxiv">
        <title>Improved chromosome-level genome assembly for marigold (Tagetes erecta).</title>
        <authorList>
            <person name="Jiang F."/>
            <person name="Yuan L."/>
            <person name="Wang S."/>
            <person name="Wang H."/>
            <person name="Xu D."/>
            <person name="Wang A."/>
            <person name="Fan W."/>
        </authorList>
    </citation>
    <scope>NUCLEOTIDE SEQUENCE</scope>
    <source>
        <strain evidence="2">WSJ</strain>
        <tissue evidence="2">Leaf</tissue>
    </source>
</reference>
<keyword evidence="1" id="KW-1133">Transmembrane helix</keyword>
<feature type="transmembrane region" description="Helical" evidence="1">
    <location>
        <begin position="9"/>
        <end position="28"/>
    </location>
</feature>
<name>A0AAD8L8Z7_TARER</name>
<dbReference type="AlphaFoldDB" id="A0AAD8L8Z7"/>
<dbReference type="Proteomes" id="UP001229421">
    <property type="component" value="Unassembled WGS sequence"/>
</dbReference>
<organism evidence="2 3">
    <name type="scientific">Tagetes erecta</name>
    <name type="common">African marigold</name>
    <dbReference type="NCBI Taxonomy" id="13708"/>
    <lineage>
        <taxon>Eukaryota</taxon>
        <taxon>Viridiplantae</taxon>
        <taxon>Streptophyta</taxon>
        <taxon>Embryophyta</taxon>
        <taxon>Tracheophyta</taxon>
        <taxon>Spermatophyta</taxon>
        <taxon>Magnoliopsida</taxon>
        <taxon>eudicotyledons</taxon>
        <taxon>Gunneridae</taxon>
        <taxon>Pentapetalae</taxon>
        <taxon>asterids</taxon>
        <taxon>campanulids</taxon>
        <taxon>Asterales</taxon>
        <taxon>Asteraceae</taxon>
        <taxon>Asteroideae</taxon>
        <taxon>Heliantheae alliance</taxon>
        <taxon>Tageteae</taxon>
        <taxon>Tagetes</taxon>
    </lineage>
</organism>
<keyword evidence="3" id="KW-1185">Reference proteome</keyword>
<accession>A0AAD8L8Z7</accession>
<evidence type="ECO:0000313" key="2">
    <source>
        <dbReference type="EMBL" id="KAK1434861.1"/>
    </source>
</evidence>
<evidence type="ECO:0000313" key="3">
    <source>
        <dbReference type="Proteomes" id="UP001229421"/>
    </source>
</evidence>
<evidence type="ECO:0000256" key="1">
    <source>
        <dbReference type="SAM" id="Phobius"/>
    </source>
</evidence>
<dbReference type="EMBL" id="JAUHHV010000001">
    <property type="protein sequence ID" value="KAK1434861.1"/>
    <property type="molecule type" value="Genomic_DNA"/>
</dbReference>
<protein>
    <submittedName>
        <fullName evidence="2">Uncharacterized protein</fullName>
    </submittedName>
</protein>
<sequence>MKFQKIRHVTLLLDLHLFMFKLFIPLFFRPYKFTLNFPHSHFSIPKHSLIHIALIQSPVRFDNCFQHHKF</sequence>
<keyword evidence="1" id="KW-0812">Transmembrane</keyword>